<reference evidence="4 5" key="1">
    <citation type="submission" date="2019-05" db="EMBL/GenBank/DDBJ databases">
        <title>We sequenced the genome of Paenibacillus hemerocallicola KCTC 33185 for further insight into its adaptation and study the phylogeny of Paenibacillus.</title>
        <authorList>
            <person name="Narsing Rao M.P."/>
        </authorList>
    </citation>
    <scope>NUCLEOTIDE SEQUENCE [LARGE SCALE GENOMIC DNA]</scope>
    <source>
        <strain evidence="4 5">KCTC 33185</strain>
    </source>
</reference>
<dbReference type="PANTHER" id="PTHR11820">
    <property type="entry name" value="ACYLPYRUVASE"/>
    <property type="match status" value="1"/>
</dbReference>
<evidence type="ECO:0000313" key="4">
    <source>
        <dbReference type="EMBL" id="TNJ66079.1"/>
    </source>
</evidence>
<dbReference type="SUPFAM" id="SSF56529">
    <property type="entry name" value="FAH"/>
    <property type="match status" value="1"/>
</dbReference>
<comment type="caution">
    <text evidence="4">The sequence shown here is derived from an EMBL/GenBank/DDBJ whole genome shotgun (WGS) entry which is preliminary data.</text>
</comment>
<dbReference type="InterPro" id="IPR018833">
    <property type="entry name" value="Rv2993c-like_N"/>
</dbReference>
<dbReference type="GO" id="GO:0019752">
    <property type="term" value="P:carboxylic acid metabolic process"/>
    <property type="evidence" value="ECO:0007669"/>
    <property type="project" value="UniProtKB-ARBA"/>
</dbReference>
<keyword evidence="4" id="KW-0378">Hydrolase</keyword>
<dbReference type="Gene3D" id="2.30.30.370">
    <property type="entry name" value="FAH"/>
    <property type="match status" value="1"/>
</dbReference>
<dbReference type="OrthoDB" id="9805307at2"/>
<protein>
    <submittedName>
        <fullName evidence="4">Fumarylacetoacetate hydrolase family protein</fullName>
    </submittedName>
</protein>
<organism evidence="4 5">
    <name type="scientific">Paenibacillus hemerocallicola</name>
    <dbReference type="NCBI Taxonomy" id="1172614"/>
    <lineage>
        <taxon>Bacteria</taxon>
        <taxon>Bacillati</taxon>
        <taxon>Bacillota</taxon>
        <taxon>Bacilli</taxon>
        <taxon>Bacillales</taxon>
        <taxon>Paenibacillaceae</taxon>
        <taxon>Paenibacillus</taxon>
    </lineage>
</organism>
<dbReference type="InterPro" id="IPR036663">
    <property type="entry name" value="Fumarylacetoacetase_C_sf"/>
</dbReference>
<dbReference type="RefSeq" id="WP_139602387.1">
    <property type="nucleotide sequence ID" value="NZ_VDCQ01000013.1"/>
</dbReference>
<dbReference type="EMBL" id="VDCQ01000013">
    <property type="protein sequence ID" value="TNJ66079.1"/>
    <property type="molecule type" value="Genomic_DNA"/>
</dbReference>
<feature type="domain" description="Fumarylacetoacetase-like C-terminal" evidence="2">
    <location>
        <begin position="55"/>
        <end position="249"/>
    </location>
</feature>
<proteinExistence type="predicted"/>
<evidence type="ECO:0000259" key="3">
    <source>
        <dbReference type="Pfam" id="PF10370"/>
    </source>
</evidence>
<keyword evidence="5" id="KW-1185">Reference proteome</keyword>
<accession>A0A5C4TC87</accession>
<sequence>MKIARYEQDGLFYHGVLEGNTIRRISGSIFGEYRIEEQKISLEDVRLTAPVNPGKIIAIGLNYKKHAEEVNMALPEEPLLFLVSPTAVIGPQEKIFLKYPGHPTEHEGEIAIVIGKQAECISAEEASSYVLGYTCCNDVSDRLLQRKDGQFTRAKSFATYKPLGPCIATDLNPDQTAIRVKVNGEVRQESNTSDMIFSVTEIVSFVSHAMRLEPGDVIITGTPAGVGPLKHGDIVEVYIQGIGTLLNEVLS</sequence>
<dbReference type="GO" id="GO:0016853">
    <property type="term" value="F:isomerase activity"/>
    <property type="evidence" value="ECO:0007669"/>
    <property type="project" value="UniProtKB-ARBA"/>
</dbReference>
<dbReference type="Pfam" id="PF10370">
    <property type="entry name" value="Rv2993c-like_N"/>
    <property type="match status" value="1"/>
</dbReference>
<dbReference type="InterPro" id="IPR011234">
    <property type="entry name" value="Fumarylacetoacetase-like_C"/>
</dbReference>
<dbReference type="GO" id="GO:0016787">
    <property type="term" value="F:hydrolase activity"/>
    <property type="evidence" value="ECO:0007669"/>
    <property type="project" value="UniProtKB-KW"/>
</dbReference>
<keyword evidence="1" id="KW-0479">Metal-binding</keyword>
<evidence type="ECO:0000259" key="2">
    <source>
        <dbReference type="Pfam" id="PF01557"/>
    </source>
</evidence>
<evidence type="ECO:0000313" key="5">
    <source>
        <dbReference type="Proteomes" id="UP000307943"/>
    </source>
</evidence>
<gene>
    <name evidence="4" type="ORF">FE784_11705</name>
</gene>
<dbReference type="Pfam" id="PF01557">
    <property type="entry name" value="FAA_hydrolase"/>
    <property type="match status" value="1"/>
</dbReference>
<dbReference type="AlphaFoldDB" id="A0A5C4TC87"/>
<dbReference type="Proteomes" id="UP000307943">
    <property type="component" value="Unassembled WGS sequence"/>
</dbReference>
<feature type="domain" description="Rv2993c-like N-terminal" evidence="3">
    <location>
        <begin position="1"/>
        <end position="50"/>
    </location>
</feature>
<evidence type="ECO:0000256" key="1">
    <source>
        <dbReference type="ARBA" id="ARBA00022723"/>
    </source>
</evidence>
<dbReference type="FunFam" id="3.90.850.10:FF:000002">
    <property type="entry name" value="2-hydroxyhepta-2,4-diene-1,7-dioate isomerase"/>
    <property type="match status" value="1"/>
</dbReference>
<name>A0A5C4TC87_9BACL</name>
<dbReference type="Gene3D" id="3.90.850.10">
    <property type="entry name" value="Fumarylacetoacetase-like, C-terminal domain"/>
    <property type="match status" value="1"/>
</dbReference>
<dbReference type="GO" id="GO:0046872">
    <property type="term" value="F:metal ion binding"/>
    <property type="evidence" value="ECO:0007669"/>
    <property type="project" value="UniProtKB-KW"/>
</dbReference>